<dbReference type="Proteomes" id="UP000289703">
    <property type="component" value="Unassembled WGS sequence"/>
</dbReference>
<evidence type="ECO:0000313" key="2">
    <source>
        <dbReference type="EMBL" id="RXQ96844.1"/>
    </source>
</evidence>
<name>A0A4Q1JQ23_9BACT</name>
<gene>
    <name evidence="2" type="ORF">EO244_04230</name>
</gene>
<comment type="caution">
    <text evidence="2">The sequence shown here is derived from an EMBL/GenBank/DDBJ whole genome shotgun (WGS) entry which is preliminary data.</text>
</comment>
<feature type="domain" description="Peptidase M15C" evidence="1">
    <location>
        <begin position="92"/>
        <end position="153"/>
    </location>
</feature>
<dbReference type="SUPFAM" id="SSF55166">
    <property type="entry name" value="Hedgehog/DD-peptidase"/>
    <property type="match status" value="1"/>
</dbReference>
<dbReference type="RefSeq" id="WP_129253254.1">
    <property type="nucleotide sequence ID" value="NZ_SAXA01000002.1"/>
</dbReference>
<dbReference type="GO" id="GO:0008233">
    <property type="term" value="F:peptidase activity"/>
    <property type="evidence" value="ECO:0007669"/>
    <property type="project" value="InterPro"/>
</dbReference>
<organism evidence="2 3">
    <name type="scientific">Ancylomarina salipaludis</name>
    <dbReference type="NCBI Taxonomy" id="2501299"/>
    <lineage>
        <taxon>Bacteria</taxon>
        <taxon>Pseudomonadati</taxon>
        <taxon>Bacteroidota</taxon>
        <taxon>Bacteroidia</taxon>
        <taxon>Marinilabiliales</taxon>
        <taxon>Marinifilaceae</taxon>
        <taxon>Ancylomarina</taxon>
    </lineage>
</organism>
<protein>
    <submittedName>
        <fullName evidence="2">M15 family peptidase</fullName>
    </submittedName>
</protein>
<evidence type="ECO:0000259" key="1">
    <source>
        <dbReference type="Pfam" id="PF13539"/>
    </source>
</evidence>
<dbReference type="OrthoDB" id="9799970at2"/>
<proteinExistence type="predicted"/>
<dbReference type="EMBL" id="SAXA01000002">
    <property type="protein sequence ID" value="RXQ96844.1"/>
    <property type="molecule type" value="Genomic_DNA"/>
</dbReference>
<dbReference type="Pfam" id="PF13539">
    <property type="entry name" value="Peptidase_M15_4"/>
    <property type="match status" value="1"/>
</dbReference>
<dbReference type="Gene3D" id="3.30.1380.10">
    <property type="match status" value="1"/>
</dbReference>
<reference evidence="2 3" key="1">
    <citation type="submission" date="2019-01" db="EMBL/GenBank/DDBJ databases">
        <title>Ancylomarina salipaludis sp. nov., isolated from a salt marsh.</title>
        <authorList>
            <person name="Yoon J.-H."/>
        </authorList>
    </citation>
    <scope>NUCLEOTIDE SEQUENCE [LARGE SCALE GENOMIC DNA]</scope>
    <source>
        <strain evidence="2 3">SHSM-M15</strain>
    </source>
</reference>
<dbReference type="InterPro" id="IPR009045">
    <property type="entry name" value="Zn_M74/Hedgehog-like"/>
</dbReference>
<dbReference type="AlphaFoldDB" id="A0A4Q1JQ23"/>
<keyword evidence="3" id="KW-1185">Reference proteome</keyword>
<accession>A0A4Q1JQ23</accession>
<dbReference type="InterPro" id="IPR039561">
    <property type="entry name" value="Peptidase_M15C"/>
</dbReference>
<sequence length="183" mass="20663">MASRSIKSLIPEMEKKARLVQEYCKTNGVSLLIYCTVRPLEEQAVLFRKSHDWKFIENKINKLESRGFGFLADIIKDVGPQKQIKSVTNAAPGESFHAYGEAFDAVPLLSGKPMWKYSDYKSGWDTYAKALKECDLTWGGNFQQKFKDLPHAQLCPGSNPLKLYPPEVIKAILTENGLLNGDY</sequence>
<dbReference type="CDD" id="cd14845">
    <property type="entry name" value="L-Ala-D-Glu_peptidase_like"/>
    <property type="match status" value="1"/>
</dbReference>
<evidence type="ECO:0000313" key="3">
    <source>
        <dbReference type="Proteomes" id="UP000289703"/>
    </source>
</evidence>